<keyword evidence="14" id="KW-1185">Reference proteome</keyword>
<dbReference type="Gene3D" id="2.40.160.50">
    <property type="entry name" value="membrane protein fhac: a member of the omp85/tpsb transporter family"/>
    <property type="match status" value="1"/>
</dbReference>
<feature type="domain" description="Bacterial surface antigen (D15)" evidence="11">
    <location>
        <begin position="268"/>
        <end position="562"/>
    </location>
</feature>
<keyword evidence="4" id="KW-1134">Transmembrane beta strand</keyword>
<dbReference type="GO" id="GO:0009279">
    <property type="term" value="C:cell outer membrane"/>
    <property type="evidence" value="ECO:0007669"/>
    <property type="project" value="UniProtKB-SubCell"/>
</dbReference>
<dbReference type="GO" id="GO:0097347">
    <property type="term" value="C:TAM protein secretion complex"/>
    <property type="evidence" value="ECO:0007669"/>
    <property type="project" value="TreeGrafter"/>
</dbReference>
<reference evidence="13 14" key="2">
    <citation type="submission" date="2019-01" db="EMBL/GenBank/DDBJ databases">
        <title>Motilimonas pumilus sp. nov., isolated from the gut of sea cucumber (Apostichopus japonicus).</title>
        <authorList>
            <person name="Wang F.-Q."/>
            <person name="Ren L.-H."/>
            <person name="Lin Y.-W."/>
            <person name="Sun G.-H."/>
            <person name="Du Z.-J."/>
            <person name="Zhao J.-X."/>
            <person name="Liu X.-J."/>
            <person name="Liu L.-J."/>
        </authorList>
    </citation>
    <scope>NUCLEOTIDE SEQUENCE [LARGE SCALE GENOMIC DNA]</scope>
    <source>
        <strain evidence="13 14">PLHSC7-2</strain>
    </source>
</reference>
<accession>A0A418YFZ8</accession>
<keyword evidence="7" id="KW-0472">Membrane</keyword>
<dbReference type="InterPro" id="IPR039910">
    <property type="entry name" value="D15-like"/>
</dbReference>
<dbReference type="AlphaFoldDB" id="A0A418YFZ8"/>
<evidence type="ECO:0000313" key="13">
    <source>
        <dbReference type="EMBL" id="RJG48465.1"/>
    </source>
</evidence>
<reference evidence="13 14" key="1">
    <citation type="submission" date="2018-09" db="EMBL/GenBank/DDBJ databases">
        <authorList>
            <person name="Wang F."/>
        </authorList>
    </citation>
    <scope>NUCLEOTIDE SEQUENCE [LARGE SCALE GENOMIC DNA]</scope>
    <source>
        <strain evidence="13 14">PLHSC7-2</strain>
    </source>
</reference>
<evidence type="ECO:0000313" key="14">
    <source>
        <dbReference type="Proteomes" id="UP000283255"/>
    </source>
</evidence>
<evidence type="ECO:0000256" key="2">
    <source>
        <dbReference type="ARBA" id="ARBA00010248"/>
    </source>
</evidence>
<dbReference type="Pfam" id="PF01103">
    <property type="entry name" value="Omp85"/>
    <property type="match status" value="1"/>
</dbReference>
<evidence type="ECO:0000256" key="4">
    <source>
        <dbReference type="ARBA" id="ARBA00022452"/>
    </source>
</evidence>
<feature type="domain" description="TamA POTRA" evidence="12">
    <location>
        <begin position="13"/>
        <end position="87"/>
    </location>
</feature>
<proteinExistence type="inferred from homology"/>
<dbReference type="Gene3D" id="3.10.20.310">
    <property type="entry name" value="membrane protein fhac"/>
    <property type="match status" value="3"/>
</dbReference>
<evidence type="ECO:0000259" key="12">
    <source>
        <dbReference type="Pfam" id="PF17243"/>
    </source>
</evidence>
<dbReference type="PANTHER" id="PTHR12815:SF47">
    <property type="entry name" value="TRANSLOCATION AND ASSEMBLY MODULE SUBUNIT TAMA"/>
    <property type="match status" value="1"/>
</dbReference>
<evidence type="ECO:0000256" key="10">
    <source>
        <dbReference type="ARBA" id="ARBA00093548"/>
    </source>
</evidence>
<dbReference type="EMBL" id="QZCH01000008">
    <property type="protein sequence ID" value="RJG48465.1"/>
    <property type="molecule type" value="Genomic_DNA"/>
</dbReference>
<comment type="similarity">
    <text evidence="2">Belongs to the TamA family.</text>
</comment>
<dbReference type="Pfam" id="PF17243">
    <property type="entry name" value="POTRA_TamA_1"/>
    <property type="match status" value="1"/>
</dbReference>
<gene>
    <name evidence="13" type="ORF">D1Z90_08200</name>
</gene>
<evidence type="ECO:0000256" key="3">
    <source>
        <dbReference type="ARBA" id="ARBA00015419"/>
    </source>
</evidence>
<comment type="subunit">
    <text evidence="10">Interacts with TamB to form the translocation and assembly module (TAM).</text>
</comment>
<keyword evidence="8" id="KW-0998">Cell outer membrane</keyword>
<dbReference type="GO" id="GO:0009306">
    <property type="term" value="P:protein secretion"/>
    <property type="evidence" value="ECO:0007669"/>
    <property type="project" value="TreeGrafter"/>
</dbReference>
<keyword evidence="6" id="KW-0732">Signal</keyword>
<evidence type="ECO:0000256" key="9">
    <source>
        <dbReference type="ARBA" id="ARBA00033063"/>
    </source>
</evidence>
<comment type="subcellular location">
    <subcellularLocation>
        <location evidence="1">Cell outer membrane</location>
    </subcellularLocation>
</comment>
<evidence type="ECO:0000259" key="11">
    <source>
        <dbReference type="Pfam" id="PF01103"/>
    </source>
</evidence>
<dbReference type="InterPro" id="IPR035243">
    <property type="entry name" value="TamA_POTRA_Dom_1"/>
</dbReference>
<name>A0A418YFZ8_9GAMM</name>
<dbReference type="InterPro" id="IPR000184">
    <property type="entry name" value="Bac_surfAg_D15"/>
</dbReference>
<organism evidence="13 14">
    <name type="scientific">Motilimonas pumila</name>
    <dbReference type="NCBI Taxonomy" id="2303987"/>
    <lineage>
        <taxon>Bacteria</taxon>
        <taxon>Pseudomonadati</taxon>
        <taxon>Pseudomonadota</taxon>
        <taxon>Gammaproteobacteria</taxon>
        <taxon>Alteromonadales</taxon>
        <taxon>Alteromonadales genera incertae sedis</taxon>
        <taxon>Motilimonas</taxon>
    </lineage>
</organism>
<dbReference type="PANTHER" id="PTHR12815">
    <property type="entry name" value="SORTING AND ASSEMBLY MACHINERY SAMM50 PROTEIN FAMILY MEMBER"/>
    <property type="match status" value="1"/>
</dbReference>
<evidence type="ECO:0000256" key="6">
    <source>
        <dbReference type="ARBA" id="ARBA00022729"/>
    </source>
</evidence>
<evidence type="ECO:0000256" key="5">
    <source>
        <dbReference type="ARBA" id="ARBA00022692"/>
    </source>
</evidence>
<evidence type="ECO:0000256" key="8">
    <source>
        <dbReference type="ARBA" id="ARBA00023237"/>
    </source>
</evidence>
<evidence type="ECO:0000256" key="1">
    <source>
        <dbReference type="ARBA" id="ARBA00004442"/>
    </source>
</evidence>
<evidence type="ECO:0000256" key="7">
    <source>
        <dbReference type="ARBA" id="ARBA00023136"/>
    </source>
</evidence>
<sequence length="565" mass="63426">MLFSAFANAKVSFEVTGVKSEVEDNILAYLESIAAPKSGAKNLGPYQDSLTEEAYKSLKALGYYNSTVSLDVSENPDKKKQLKVKVKVVLGPPVKVTELDLKLLGEARHDETFLEFVNKLPLKEGMNLNHGTYSSAKSSVVSQALQRGYFNGKYQTAKVEVKAKQNTAKITLHFDSGIRYRFGQVEFVLDSPAEALSREMVPFEQGDYYHGNIISQYSLDLSDTNYFDSVLVRPNIEKAVGNQVPIEVSIDLKPKNTYEVGAGVTTDAGPRVKFKWTRPWVNQHGHSLGTELELSEPKQIISAFYKVPVDDPNDSYFNFQTGYQRLDENDTDSKKYTLTVRRFWRTPGNWERTAFLKYDIEDSIQGSQALKTNLIIPGISYVRTRVRGGINAYWGDKQLMSVELSNKIWTSDEDIIRLHGQTKWLRTFNQTHRLLTRLELGFIQADSIYNVPSSMRFFAGGDQSIRGYDYKSIAPKDEAGKLIGGRYLGVGSVEYSYPILEKWRGAAFVDFGNATNDFDEELKVGAGIGVAWSSPVGPLKMFLGVPVNDDEEDGVKFHFLMGPEL</sequence>
<protein>
    <recommendedName>
        <fullName evidence="3">Translocation and assembly module subunit TamA</fullName>
    </recommendedName>
    <alternativeName>
        <fullName evidence="9">Autotransporter assembly factor TamA</fullName>
    </alternativeName>
</protein>
<comment type="caution">
    <text evidence="13">The sequence shown here is derived from an EMBL/GenBank/DDBJ whole genome shotgun (WGS) entry which is preliminary data.</text>
</comment>
<keyword evidence="5" id="KW-0812">Transmembrane</keyword>
<dbReference type="Proteomes" id="UP000283255">
    <property type="component" value="Unassembled WGS sequence"/>
</dbReference>